<gene>
    <name evidence="4" type="ORF">LCGC14_1150820</name>
</gene>
<evidence type="ECO:0000256" key="1">
    <source>
        <dbReference type="ARBA" id="ARBA00010045"/>
    </source>
</evidence>
<dbReference type="EMBL" id="LAZR01005531">
    <property type="protein sequence ID" value="KKM99136.1"/>
    <property type="molecule type" value="Genomic_DNA"/>
</dbReference>
<dbReference type="InterPro" id="IPR035901">
    <property type="entry name" value="GIY-YIG_endonuc_sf"/>
</dbReference>
<comment type="caution">
    <text evidence="4">The sequence shown here is derived from an EMBL/GenBank/DDBJ whole genome shotgun (WGS) entry which is preliminary data.</text>
</comment>
<organism evidence="4">
    <name type="scientific">marine sediment metagenome</name>
    <dbReference type="NCBI Taxonomy" id="412755"/>
    <lineage>
        <taxon>unclassified sequences</taxon>
        <taxon>metagenomes</taxon>
        <taxon>ecological metagenomes</taxon>
    </lineage>
</organism>
<protein>
    <recommendedName>
        <fullName evidence="3">GIY-YIG domain-containing protein</fullName>
    </recommendedName>
</protein>
<dbReference type="AlphaFoldDB" id="A0A0F9MIS8"/>
<dbReference type="PROSITE" id="PS50164">
    <property type="entry name" value="GIY_YIG"/>
    <property type="match status" value="1"/>
</dbReference>
<feature type="domain" description="GIY-YIG" evidence="3">
    <location>
        <begin position="5"/>
        <end position="88"/>
    </location>
</feature>
<name>A0A0F9MIS8_9ZZZZ</name>
<dbReference type="GO" id="GO:0003677">
    <property type="term" value="F:DNA binding"/>
    <property type="evidence" value="ECO:0007669"/>
    <property type="project" value="InterPro"/>
</dbReference>
<feature type="region of interest" description="Disordered" evidence="2">
    <location>
        <begin position="111"/>
        <end position="205"/>
    </location>
</feature>
<dbReference type="SUPFAM" id="SSF82771">
    <property type="entry name" value="GIY-YIG endonuclease"/>
    <property type="match status" value="1"/>
</dbReference>
<dbReference type="InterPro" id="IPR000305">
    <property type="entry name" value="GIY-YIG_endonuc"/>
</dbReference>
<comment type="similarity">
    <text evidence="1">To endonucleases of group I introns of fungi and phage.</text>
</comment>
<dbReference type="Pfam" id="PF07460">
    <property type="entry name" value="NUMOD3"/>
    <property type="match status" value="1"/>
</dbReference>
<dbReference type="InterPro" id="IPR003611">
    <property type="entry name" value="NUMOD3"/>
</dbReference>
<accession>A0A0F9MIS8</accession>
<feature type="compositionally biased region" description="Basic residues" evidence="2">
    <location>
        <begin position="114"/>
        <end position="130"/>
    </location>
</feature>
<feature type="compositionally biased region" description="Polar residues" evidence="2">
    <location>
        <begin position="165"/>
        <end position="187"/>
    </location>
</feature>
<dbReference type="Gene3D" id="3.40.1440.10">
    <property type="entry name" value="GIY-YIG endonuclease"/>
    <property type="match status" value="1"/>
</dbReference>
<dbReference type="SUPFAM" id="SSF64496">
    <property type="entry name" value="DNA-binding domain of intron-encoded endonucleases"/>
    <property type="match status" value="1"/>
</dbReference>
<feature type="compositionally biased region" description="Basic residues" evidence="2">
    <location>
        <begin position="194"/>
        <end position="205"/>
    </location>
</feature>
<proteinExistence type="predicted"/>
<reference evidence="4" key="1">
    <citation type="journal article" date="2015" name="Nature">
        <title>Complex archaea that bridge the gap between prokaryotes and eukaryotes.</title>
        <authorList>
            <person name="Spang A."/>
            <person name="Saw J.H."/>
            <person name="Jorgensen S.L."/>
            <person name="Zaremba-Niedzwiedzka K."/>
            <person name="Martijn J."/>
            <person name="Lind A.E."/>
            <person name="van Eijk R."/>
            <person name="Schleper C."/>
            <person name="Guy L."/>
            <person name="Ettema T.J."/>
        </authorList>
    </citation>
    <scope>NUCLEOTIDE SEQUENCE</scope>
</reference>
<evidence type="ECO:0000259" key="3">
    <source>
        <dbReference type="PROSITE" id="PS50164"/>
    </source>
</evidence>
<feature type="compositionally biased region" description="Basic and acidic residues" evidence="2">
    <location>
        <begin position="139"/>
        <end position="164"/>
    </location>
</feature>
<evidence type="ECO:0000256" key="2">
    <source>
        <dbReference type="SAM" id="MobiDB-lite"/>
    </source>
</evidence>
<evidence type="ECO:0000313" key="4">
    <source>
        <dbReference type="EMBL" id="KKM99136.1"/>
    </source>
</evidence>
<sequence>MAIVDRFYVYMYLDLDNVPFYIGKGKDNRYKASKHLHKCRSNPFLKNKIRKVGVANIRIHFLHRNISEEEAFHWERYWIKYIGRRNLEAGTLCNLTDGGEGDSGRIVSEETRQKISKMKKGKMTGKKNPRYGKPGYWTGKERSEETKQKISEGLEGHTTSEETKQQISETLMSHKVSNGTRQKISRTLTERRNVNKGRKRETRND</sequence>
<dbReference type="SMART" id="SM00496">
    <property type="entry name" value="IENR2"/>
    <property type="match status" value="4"/>
</dbReference>